<dbReference type="EMBL" id="AWWV01009677">
    <property type="protein sequence ID" value="OMO84789.1"/>
    <property type="molecule type" value="Genomic_DNA"/>
</dbReference>
<feature type="signal peptide" evidence="1">
    <location>
        <begin position="1"/>
        <end position="21"/>
    </location>
</feature>
<reference evidence="2 3" key="1">
    <citation type="submission" date="2013-09" db="EMBL/GenBank/DDBJ databases">
        <title>Corchorus capsularis genome sequencing.</title>
        <authorList>
            <person name="Alam M."/>
            <person name="Haque M.S."/>
            <person name="Islam M.S."/>
            <person name="Emdad E.M."/>
            <person name="Islam M.M."/>
            <person name="Ahmed B."/>
            <person name="Halim A."/>
            <person name="Hossen Q.M.M."/>
            <person name="Hossain M.Z."/>
            <person name="Ahmed R."/>
            <person name="Khan M.M."/>
            <person name="Islam R."/>
            <person name="Rashid M.M."/>
            <person name="Khan S.A."/>
            <person name="Rahman M.S."/>
            <person name="Alam M."/>
        </authorList>
    </citation>
    <scope>NUCLEOTIDE SEQUENCE [LARGE SCALE GENOMIC DNA]</scope>
    <source>
        <strain evidence="3">cv. CVL-1</strain>
        <tissue evidence="2">Whole seedling</tissue>
    </source>
</reference>
<accession>A0A1R3IQB6</accession>
<dbReference type="Gramene" id="OMO84789">
    <property type="protein sequence ID" value="OMO84789"/>
    <property type="gene ID" value="CCACVL1_10660"/>
</dbReference>
<sequence>MVVIALPCDLLSAAVLEFVFAAVGRQKLQNLFNQPADIKSGNNDGGCMVLNQTFTIASFKRNRQALKK</sequence>
<keyword evidence="1" id="KW-0732">Signal</keyword>
<dbReference type="Proteomes" id="UP000188268">
    <property type="component" value="Unassembled WGS sequence"/>
</dbReference>
<keyword evidence="3" id="KW-1185">Reference proteome</keyword>
<dbReference type="AlphaFoldDB" id="A0A1R3IQB6"/>
<organism evidence="2 3">
    <name type="scientific">Corchorus capsularis</name>
    <name type="common">Jute</name>
    <dbReference type="NCBI Taxonomy" id="210143"/>
    <lineage>
        <taxon>Eukaryota</taxon>
        <taxon>Viridiplantae</taxon>
        <taxon>Streptophyta</taxon>
        <taxon>Embryophyta</taxon>
        <taxon>Tracheophyta</taxon>
        <taxon>Spermatophyta</taxon>
        <taxon>Magnoliopsida</taxon>
        <taxon>eudicotyledons</taxon>
        <taxon>Gunneridae</taxon>
        <taxon>Pentapetalae</taxon>
        <taxon>rosids</taxon>
        <taxon>malvids</taxon>
        <taxon>Malvales</taxon>
        <taxon>Malvaceae</taxon>
        <taxon>Grewioideae</taxon>
        <taxon>Apeibeae</taxon>
        <taxon>Corchorus</taxon>
    </lineage>
</organism>
<evidence type="ECO:0000313" key="2">
    <source>
        <dbReference type="EMBL" id="OMO84789.1"/>
    </source>
</evidence>
<proteinExistence type="predicted"/>
<name>A0A1R3IQB6_COCAP</name>
<evidence type="ECO:0000313" key="3">
    <source>
        <dbReference type="Proteomes" id="UP000188268"/>
    </source>
</evidence>
<gene>
    <name evidence="2" type="ORF">CCACVL1_10660</name>
</gene>
<comment type="caution">
    <text evidence="2">The sequence shown here is derived from an EMBL/GenBank/DDBJ whole genome shotgun (WGS) entry which is preliminary data.</text>
</comment>
<protein>
    <submittedName>
        <fullName evidence="2">Uncharacterized protein</fullName>
    </submittedName>
</protein>
<feature type="chain" id="PRO_5012232750" evidence="1">
    <location>
        <begin position="22"/>
        <end position="68"/>
    </location>
</feature>
<evidence type="ECO:0000256" key="1">
    <source>
        <dbReference type="SAM" id="SignalP"/>
    </source>
</evidence>